<accession>A0A432XPA5</accession>
<dbReference type="AlphaFoldDB" id="A0A432XPA5"/>
<evidence type="ECO:0000313" key="2">
    <source>
        <dbReference type="Proteomes" id="UP000287330"/>
    </source>
</evidence>
<reference evidence="2" key="1">
    <citation type="journal article" date="2018" name="Front. Microbiol.">
        <title>Genome-Based Analysis Reveals the Taxonomy and Diversity of the Family Idiomarinaceae.</title>
        <authorList>
            <person name="Liu Y."/>
            <person name="Lai Q."/>
            <person name="Shao Z."/>
        </authorList>
    </citation>
    <scope>NUCLEOTIDE SEQUENCE [LARGE SCALE GENOMIC DNA]</scope>
    <source>
        <strain evidence="2">F23</strain>
    </source>
</reference>
<dbReference type="OrthoDB" id="9811176at2"/>
<proteinExistence type="predicted"/>
<dbReference type="Gene3D" id="3.40.50.300">
    <property type="entry name" value="P-loop containing nucleotide triphosphate hydrolases"/>
    <property type="match status" value="1"/>
</dbReference>
<evidence type="ECO:0000313" key="1">
    <source>
        <dbReference type="EMBL" id="RUO50514.1"/>
    </source>
</evidence>
<sequence length="198" mass="22987">MQPKLKQLVNKGLLWQGRQTHYQEQRFLSTGHTSLNELLGGGWQFDAVHEWQLDSPFIEQKLLWPLLEQLHEMNQPIFWLNPPALLSAAGLRWRLKQADSLHIVLNTSAKEAAWAFEQILQSGAGIAFLWQPESENQSSYVRRWQKAVQQGHQMGFVLTALEETVEARAYTNRLRLHTSHKVDVLKRRYGWPVNNISL</sequence>
<dbReference type="GO" id="GO:0051301">
    <property type="term" value="P:cell division"/>
    <property type="evidence" value="ECO:0007669"/>
    <property type="project" value="UniProtKB-KW"/>
</dbReference>
<organism evidence="1 2">
    <name type="scientific">Idiomarina fontislapidosi</name>
    <dbReference type="NCBI Taxonomy" id="263723"/>
    <lineage>
        <taxon>Bacteria</taxon>
        <taxon>Pseudomonadati</taxon>
        <taxon>Pseudomonadota</taxon>
        <taxon>Gammaproteobacteria</taxon>
        <taxon>Alteromonadales</taxon>
        <taxon>Idiomarinaceae</taxon>
        <taxon>Idiomarina</taxon>
    </lineage>
</organism>
<dbReference type="SUPFAM" id="SSF52540">
    <property type="entry name" value="P-loop containing nucleoside triphosphate hydrolases"/>
    <property type="match status" value="1"/>
</dbReference>
<protein>
    <submittedName>
        <fullName evidence="1">SulA-like SOS-response cell division inhibitor</fullName>
    </submittedName>
</protein>
<name>A0A432XPA5_9GAMM</name>
<keyword evidence="1" id="KW-0132">Cell division</keyword>
<dbReference type="EMBL" id="PIPV01000014">
    <property type="protein sequence ID" value="RUO50514.1"/>
    <property type="molecule type" value="Genomic_DNA"/>
</dbReference>
<keyword evidence="1" id="KW-0131">Cell cycle</keyword>
<dbReference type="RefSeq" id="WP_110576199.1">
    <property type="nucleotide sequence ID" value="NZ_PIPV01000014.1"/>
</dbReference>
<gene>
    <name evidence="1" type="ORF">CWE25_12415</name>
</gene>
<dbReference type="InterPro" id="IPR027417">
    <property type="entry name" value="P-loop_NTPase"/>
</dbReference>
<comment type="caution">
    <text evidence="1">The sequence shown here is derived from an EMBL/GenBank/DDBJ whole genome shotgun (WGS) entry which is preliminary data.</text>
</comment>
<dbReference type="Proteomes" id="UP000287330">
    <property type="component" value="Unassembled WGS sequence"/>
</dbReference>
<keyword evidence="2" id="KW-1185">Reference proteome</keyword>